<sequence>MKKYAMFFLLGAFFSVFAQELSLTVISYVGKLEFATMEFGPWRTLNVEDTVPLQGFLRLSGENDSAELERSDGTLIRLVGKTLIPVSRLVEAPKPKKGLAGLFRKKKPLIEIQSEVAVAAVRGSVQGQGRTSLESGQSQTRGITIGLGGIFSSEKRGVLIETGYSNDFLDISVALPLVWGTNGFEDARWKTLDGWLALLQSVSIGNREDFFFVQWGEASFQFGEGALVEESIKRYNPYTWSENILQAQVNFGDVGVRVFFDKPSDGDRWGVETFIHPFWGSGSPFEATRIKAFIVNEDDASTPFFPGVFQVTNGEISYVTGYGISAFVPVVNVKEWTVALLGEIGGLNEKAGYMGGATFGYGRLFSLRGRFSWSKEGYVPWYFDSFYRYTRPLKQMLLGKRDFVGWALDGTLGEKKSLALQWGIKNRNGEWWTIESGFSLGQNLFPFTTVEFLFSTEGGLAGVSFDQLAEQSLALFRLNTHFDRFFVAFEYTQALQKWGKGWATMVVGARF</sequence>
<protein>
    <recommendedName>
        <fullName evidence="4">Capsule assembly Wzi family protein</fullName>
    </recommendedName>
</protein>
<feature type="chain" id="PRO_5043432861" description="Capsule assembly Wzi family protein" evidence="1">
    <location>
        <begin position="19"/>
        <end position="511"/>
    </location>
</feature>
<evidence type="ECO:0008006" key="4">
    <source>
        <dbReference type="Google" id="ProtNLM"/>
    </source>
</evidence>
<proteinExistence type="predicted"/>
<organism evidence="2 3">
    <name type="scientific">Thermospira aquatica</name>
    <dbReference type="NCBI Taxonomy" id="2828656"/>
    <lineage>
        <taxon>Bacteria</taxon>
        <taxon>Pseudomonadati</taxon>
        <taxon>Spirochaetota</taxon>
        <taxon>Spirochaetia</taxon>
        <taxon>Brevinematales</taxon>
        <taxon>Thermospiraceae</taxon>
        <taxon>Thermospira</taxon>
    </lineage>
</organism>
<keyword evidence="3" id="KW-1185">Reference proteome</keyword>
<name>A0AAX3BEL5_9SPIR</name>
<evidence type="ECO:0000256" key="1">
    <source>
        <dbReference type="SAM" id="SignalP"/>
    </source>
</evidence>
<dbReference type="EMBL" id="CP073355">
    <property type="protein sequence ID" value="URA10777.1"/>
    <property type="molecule type" value="Genomic_DNA"/>
</dbReference>
<dbReference type="KEGG" id="taqu:KDW03_02950"/>
<reference evidence="2" key="1">
    <citation type="submission" date="2021-04" db="EMBL/GenBank/DDBJ databases">
        <authorList>
            <person name="Postec A."/>
        </authorList>
    </citation>
    <scope>NUCLEOTIDE SEQUENCE</scope>
    <source>
        <strain evidence="2">F1F22</strain>
    </source>
</reference>
<keyword evidence="1" id="KW-0732">Signal</keyword>
<evidence type="ECO:0000313" key="2">
    <source>
        <dbReference type="EMBL" id="URA10777.1"/>
    </source>
</evidence>
<evidence type="ECO:0000313" key="3">
    <source>
        <dbReference type="Proteomes" id="UP001056539"/>
    </source>
</evidence>
<feature type="signal peptide" evidence="1">
    <location>
        <begin position="1"/>
        <end position="18"/>
    </location>
</feature>
<reference evidence="2" key="2">
    <citation type="submission" date="2022-06" db="EMBL/GenBank/DDBJ databases">
        <title>Thermospira aquatica gen. nov., sp. nov.</title>
        <authorList>
            <person name="Ben Ali Gam Z."/>
            <person name="Labat M."/>
        </authorList>
    </citation>
    <scope>NUCLEOTIDE SEQUENCE</scope>
    <source>
        <strain evidence="2">F1F22</strain>
    </source>
</reference>
<dbReference type="Proteomes" id="UP001056539">
    <property type="component" value="Chromosome"/>
</dbReference>
<dbReference type="AlphaFoldDB" id="A0AAX3BEL5"/>
<accession>A0AAX3BEL5</accession>
<dbReference type="RefSeq" id="WP_271435906.1">
    <property type="nucleotide sequence ID" value="NZ_CP073355.1"/>
</dbReference>
<gene>
    <name evidence="2" type="ORF">KDW03_02950</name>
</gene>